<dbReference type="EMBL" id="KB445799">
    <property type="protein sequence ID" value="EMD35947.1"/>
    <property type="molecule type" value="Genomic_DNA"/>
</dbReference>
<dbReference type="Pfam" id="PF11915">
    <property type="entry name" value="DUF3433"/>
    <property type="match status" value="1"/>
</dbReference>
<dbReference type="STRING" id="914234.M2RC51"/>
<evidence type="ECO:0000256" key="1">
    <source>
        <dbReference type="SAM" id="MobiDB-lite"/>
    </source>
</evidence>
<evidence type="ECO:0000256" key="2">
    <source>
        <dbReference type="SAM" id="Phobius"/>
    </source>
</evidence>
<accession>M2RC51</accession>
<keyword evidence="2" id="KW-1133">Transmembrane helix</keyword>
<feature type="transmembrane region" description="Helical" evidence="2">
    <location>
        <begin position="41"/>
        <end position="62"/>
    </location>
</feature>
<feature type="transmembrane region" description="Helical" evidence="2">
    <location>
        <begin position="156"/>
        <end position="181"/>
    </location>
</feature>
<feature type="region of interest" description="Disordered" evidence="1">
    <location>
        <begin position="1"/>
        <end position="20"/>
    </location>
</feature>
<dbReference type="OrthoDB" id="3248909at2759"/>
<organism evidence="3 4">
    <name type="scientific">Ceriporiopsis subvermispora (strain B)</name>
    <name type="common">White-rot fungus</name>
    <name type="synonym">Gelatoporia subvermispora</name>
    <dbReference type="NCBI Taxonomy" id="914234"/>
    <lineage>
        <taxon>Eukaryota</taxon>
        <taxon>Fungi</taxon>
        <taxon>Dikarya</taxon>
        <taxon>Basidiomycota</taxon>
        <taxon>Agaricomycotina</taxon>
        <taxon>Agaricomycetes</taxon>
        <taxon>Polyporales</taxon>
        <taxon>Gelatoporiaceae</taxon>
        <taxon>Gelatoporia</taxon>
    </lineage>
</organism>
<feature type="transmembrane region" description="Helical" evidence="2">
    <location>
        <begin position="496"/>
        <end position="518"/>
    </location>
</feature>
<dbReference type="HOGENOM" id="CLU_021534_1_0_1"/>
<dbReference type="PANTHER" id="PTHR37544">
    <property type="entry name" value="SPRAY-RELATED"/>
    <property type="match status" value="1"/>
</dbReference>
<keyword evidence="2" id="KW-0472">Membrane</keyword>
<dbReference type="AlphaFoldDB" id="M2RC51"/>
<sequence>MDVEERNSKRSSASSRKSRASLHLIPTPGVERVLPPRYEPLIVRTSLVICVATFTIALAIAIEVARHISVKRNGFAVPSHDVLRFVSPSFLISFFPTLLVFPLATLWQAMEWGIRYYQPYVMMSQGSVEARDSVLLDYVTINKVLALFKSLRRKHWLVHISIYAAFATYFFQPLASSFFVLQDFLHQISTPIAINSTLGLSQDFADLQTASLNAFSSAAGFTDTAVFQQLNDPPFVMQSWATGQFQALDDLGLNATLTFATTGVNSLPNCEVTTSHVDVSDTARSIINATAADGCSATIIFDSSVTTTVNGNRYAYGANQTNLASCGVSPSTDIDFQPVAFWFYTNSTGSAQAQTVICRPEIQVSDVSVTVWVNNNTLLDVQPSANYTAANNVTGNPLNGQAFNGVIFDPSNDPFVQARAIAIAASVSGTIFRSAQQNSSGIQAVFNDPSGFVYITEDVYTQHLAVSAKSVYFVPSNSQTTTQAMVLEQRLLIESFPAHALAAFLLLVGVGGIIVHLLHRYARRKLYLTAPPGTIAASLALAYHSGIGDLLVPYEDEQGMLRRLAGMRFRLDRRTGAVVAEEIESGDEGEGMLMHAAGMGEAGAAPEGDAEAKRAMHVSWASAVSGGPPVLPVDVPYEYEPFTPPLETPPLEVQQSERPHSPRV</sequence>
<evidence type="ECO:0000313" key="4">
    <source>
        <dbReference type="Proteomes" id="UP000016930"/>
    </source>
</evidence>
<feature type="compositionally biased region" description="Basic and acidic residues" evidence="1">
    <location>
        <begin position="655"/>
        <end position="664"/>
    </location>
</feature>
<feature type="region of interest" description="Disordered" evidence="1">
    <location>
        <begin position="635"/>
        <end position="664"/>
    </location>
</feature>
<keyword evidence="2" id="KW-0812">Transmembrane</keyword>
<protein>
    <submittedName>
        <fullName evidence="3">Uncharacterized protein</fullName>
    </submittedName>
</protein>
<gene>
    <name evidence="3" type="ORF">CERSUDRAFT_115895</name>
</gene>
<dbReference type="InterPro" id="IPR021840">
    <property type="entry name" value="DUF3433"/>
</dbReference>
<feature type="transmembrane region" description="Helical" evidence="2">
    <location>
        <begin position="82"/>
        <end position="107"/>
    </location>
</feature>
<reference evidence="3 4" key="1">
    <citation type="journal article" date="2012" name="Proc. Natl. Acad. Sci. U.S.A.">
        <title>Comparative genomics of Ceriporiopsis subvermispora and Phanerochaete chrysosporium provide insight into selective ligninolysis.</title>
        <authorList>
            <person name="Fernandez-Fueyo E."/>
            <person name="Ruiz-Duenas F.J."/>
            <person name="Ferreira P."/>
            <person name="Floudas D."/>
            <person name="Hibbett D.S."/>
            <person name="Canessa P."/>
            <person name="Larrondo L.F."/>
            <person name="James T.Y."/>
            <person name="Seelenfreund D."/>
            <person name="Lobos S."/>
            <person name="Polanco R."/>
            <person name="Tello M."/>
            <person name="Honda Y."/>
            <person name="Watanabe T."/>
            <person name="Watanabe T."/>
            <person name="Ryu J.S."/>
            <person name="Kubicek C.P."/>
            <person name="Schmoll M."/>
            <person name="Gaskell J."/>
            <person name="Hammel K.E."/>
            <person name="St John F.J."/>
            <person name="Vanden Wymelenberg A."/>
            <person name="Sabat G."/>
            <person name="Splinter BonDurant S."/>
            <person name="Syed K."/>
            <person name="Yadav J.S."/>
            <person name="Doddapaneni H."/>
            <person name="Subramanian V."/>
            <person name="Lavin J.L."/>
            <person name="Oguiza J.A."/>
            <person name="Perez G."/>
            <person name="Pisabarro A.G."/>
            <person name="Ramirez L."/>
            <person name="Santoyo F."/>
            <person name="Master E."/>
            <person name="Coutinho P.M."/>
            <person name="Henrissat B."/>
            <person name="Lombard V."/>
            <person name="Magnuson J.K."/>
            <person name="Kuees U."/>
            <person name="Hori C."/>
            <person name="Igarashi K."/>
            <person name="Samejima M."/>
            <person name="Held B.W."/>
            <person name="Barry K.W."/>
            <person name="LaButti K.M."/>
            <person name="Lapidus A."/>
            <person name="Lindquist E.A."/>
            <person name="Lucas S.M."/>
            <person name="Riley R."/>
            <person name="Salamov A.A."/>
            <person name="Hoffmeister D."/>
            <person name="Schwenk D."/>
            <person name="Hadar Y."/>
            <person name="Yarden O."/>
            <person name="de Vries R.P."/>
            <person name="Wiebenga A."/>
            <person name="Stenlid J."/>
            <person name="Eastwood D."/>
            <person name="Grigoriev I.V."/>
            <person name="Berka R.M."/>
            <person name="Blanchette R.A."/>
            <person name="Kersten P."/>
            <person name="Martinez A.T."/>
            <person name="Vicuna R."/>
            <person name="Cullen D."/>
        </authorList>
    </citation>
    <scope>NUCLEOTIDE SEQUENCE [LARGE SCALE GENOMIC DNA]</scope>
    <source>
        <strain evidence="3 4">B</strain>
    </source>
</reference>
<dbReference type="Proteomes" id="UP000016930">
    <property type="component" value="Unassembled WGS sequence"/>
</dbReference>
<evidence type="ECO:0000313" key="3">
    <source>
        <dbReference type="EMBL" id="EMD35947.1"/>
    </source>
</evidence>
<name>M2RC51_CERS8</name>
<keyword evidence="4" id="KW-1185">Reference proteome</keyword>
<dbReference type="PANTHER" id="PTHR37544:SF3">
    <property type="entry name" value="SPRAY"/>
    <property type="match status" value="1"/>
</dbReference>
<proteinExistence type="predicted"/>